<feature type="compositionally biased region" description="Acidic residues" evidence="1">
    <location>
        <begin position="12"/>
        <end position="55"/>
    </location>
</feature>
<proteinExistence type="predicted"/>
<protein>
    <submittedName>
        <fullName evidence="2">Uncharacterized protein</fullName>
    </submittedName>
</protein>
<evidence type="ECO:0000256" key="1">
    <source>
        <dbReference type="SAM" id="MobiDB-lite"/>
    </source>
</evidence>
<feature type="region of interest" description="Disordered" evidence="1">
    <location>
        <begin position="453"/>
        <end position="485"/>
    </location>
</feature>
<organism evidence="2 3">
    <name type="scientific">Endozoicomonas gorgoniicola</name>
    <dbReference type="NCBI Taxonomy" id="1234144"/>
    <lineage>
        <taxon>Bacteria</taxon>
        <taxon>Pseudomonadati</taxon>
        <taxon>Pseudomonadota</taxon>
        <taxon>Gammaproteobacteria</taxon>
        <taxon>Oceanospirillales</taxon>
        <taxon>Endozoicomonadaceae</taxon>
        <taxon>Endozoicomonas</taxon>
    </lineage>
</organism>
<feature type="compositionally biased region" description="Basic and acidic residues" evidence="1">
    <location>
        <begin position="453"/>
        <end position="466"/>
    </location>
</feature>
<name>A0ABT3MPM0_9GAMM</name>
<evidence type="ECO:0000313" key="3">
    <source>
        <dbReference type="Proteomes" id="UP001209854"/>
    </source>
</evidence>
<keyword evidence="3" id="KW-1185">Reference proteome</keyword>
<evidence type="ECO:0000313" key="2">
    <source>
        <dbReference type="EMBL" id="MCW7551312.1"/>
    </source>
</evidence>
<gene>
    <name evidence="2" type="ORF">NX722_01375</name>
</gene>
<dbReference type="RefSeq" id="WP_265442327.1">
    <property type="nucleotide sequence ID" value="NZ_JAPFCC010000001.1"/>
</dbReference>
<reference evidence="2 3" key="1">
    <citation type="submission" date="2022-10" db="EMBL/GenBank/DDBJ databases">
        <title>High-quality genome sequences of two octocoral-associated bacteria, Endozoicomonas euniceicola EF212 and Endozoicomonas gorgoniicola PS125.</title>
        <authorList>
            <person name="Chiou Y.-J."/>
            <person name="Chen Y.-H."/>
        </authorList>
    </citation>
    <scope>NUCLEOTIDE SEQUENCE [LARGE SCALE GENOMIC DNA]</scope>
    <source>
        <strain evidence="2 3">PS125</strain>
    </source>
</reference>
<dbReference type="Proteomes" id="UP001209854">
    <property type="component" value="Unassembled WGS sequence"/>
</dbReference>
<accession>A0ABT3MPM0</accession>
<dbReference type="EMBL" id="JAPFCC010000001">
    <property type="protein sequence ID" value="MCW7551312.1"/>
    <property type="molecule type" value="Genomic_DNA"/>
</dbReference>
<comment type="caution">
    <text evidence="2">The sequence shown here is derived from an EMBL/GenBank/DDBJ whole genome shotgun (WGS) entry which is preliminary data.</text>
</comment>
<sequence>MALDTGIQALGIDDEDSSDSDDEDASSIDYEDSSDSDDEDASSIDYEDSSDTDDEAIVRSMDPNDIYNNVCESMQRDYKSIQKKIHGTNDANAISRAFPEQIPVTEPIRVMDVNQTLASIVSTPDNHTLVDVYFLLSKLAEQTGQNGLMTVSRDIAALIQYYHHRGLIRFNLLTDIQAGRESLLTPLRTLQDTLLHNSAADNSAADNSAADNGAINESTLRLLFGNLYSNVIAIAEAEFTQWRENAVSSSEPDSQIRNFLNDISIITSYGKEGGRYLEESSLGYASSRASFFIEGNLEIDEGFPERGRIQYALHSSLVALYLAFLGENDQALNRLNALASIDPAFNTGEHTDQTQSIVFRVISGVRTMLHHSGADNLDYHFVILLSFLISNPHLPRAPRSMLAASNPDVLREILDRLIDICSQNSGQLGFNPTQRERITQGSYFEKKVFQPLQKEKEKAQKEQEKEKKKKNKDSKSWHFWKGKKK</sequence>
<feature type="region of interest" description="Disordered" evidence="1">
    <location>
        <begin position="1"/>
        <end position="63"/>
    </location>
</feature>
<feature type="compositionally biased region" description="Basic residues" evidence="1">
    <location>
        <begin position="467"/>
        <end position="485"/>
    </location>
</feature>